<protein>
    <submittedName>
        <fullName evidence="8">Hydrogenase HupD</fullName>
    </submittedName>
</protein>
<dbReference type="NCBIfam" id="TIGR00072">
    <property type="entry name" value="hydrog_prot"/>
    <property type="match status" value="1"/>
</dbReference>
<name>A0A154BM91_ANASB</name>
<evidence type="ECO:0000256" key="2">
    <source>
        <dbReference type="ARBA" id="ARBA00022596"/>
    </source>
</evidence>
<organism evidence="8 9">
    <name type="scientific">Anaerosporomusa subterranea</name>
    <dbReference type="NCBI Taxonomy" id="1794912"/>
    <lineage>
        <taxon>Bacteria</taxon>
        <taxon>Bacillati</taxon>
        <taxon>Bacillota</taxon>
        <taxon>Negativicutes</taxon>
        <taxon>Acetonemataceae</taxon>
        <taxon>Anaerosporomusa</taxon>
    </lineage>
</organism>
<proteinExistence type="inferred from homology"/>
<sequence>MTNIAIVGIGNILLSDEGLGVRVVEELQRGYVFSPDIHVVDGGTLGLDLVQLLSGCERLIVVDAVAGGQPPGSLYVLHGDEIADYFRGKISLHEAGIREVLRMLEVMEKPLPEVVILGLEPGSIEWGFSLSPAVADNLAQAVDAIVRQLGVWGIAALPIKCL</sequence>
<dbReference type="GO" id="GO:0004190">
    <property type="term" value="F:aspartic-type endopeptidase activity"/>
    <property type="evidence" value="ECO:0007669"/>
    <property type="project" value="UniProtKB-KW"/>
</dbReference>
<dbReference type="FunFam" id="3.40.50.1450:FF:000002">
    <property type="entry name" value="Hydrogenase 1 maturation protease"/>
    <property type="match status" value="1"/>
</dbReference>
<evidence type="ECO:0000256" key="6">
    <source>
        <dbReference type="ARBA" id="ARBA00022801"/>
    </source>
</evidence>
<dbReference type="GO" id="GO:0046872">
    <property type="term" value="F:metal ion binding"/>
    <property type="evidence" value="ECO:0007669"/>
    <property type="project" value="UniProtKB-KW"/>
</dbReference>
<feature type="binding site" evidence="7">
    <location>
        <position position="63"/>
    </location>
    <ligand>
        <name>Ni(2+)</name>
        <dbReference type="ChEBI" id="CHEBI:49786"/>
    </ligand>
</feature>
<keyword evidence="5" id="KW-0064">Aspartyl protease</keyword>
<dbReference type="Proteomes" id="UP000076268">
    <property type="component" value="Unassembled WGS sequence"/>
</dbReference>
<evidence type="ECO:0000256" key="3">
    <source>
        <dbReference type="ARBA" id="ARBA00022670"/>
    </source>
</evidence>
<dbReference type="SUPFAM" id="SSF53163">
    <property type="entry name" value="HybD-like"/>
    <property type="match status" value="1"/>
</dbReference>
<dbReference type="STRING" id="1794912.AXX12_15785"/>
<keyword evidence="6" id="KW-0378">Hydrolase</keyword>
<keyword evidence="2 7" id="KW-0533">Nickel</keyword>
<comment type="similarity">
    <text evidence="1">Belongs to the peptidase A31 family.</text>
</comment>
<keyword evidence="4 7" id="KW-0479">Metal-binding</keyword>
<dbReference type="RefSeq" id="WP_066245623.1">
    <property type="nucleotide sequence ID" value="NZ_LSGP01000026.1"/>
</dbReference>
<dbReference type="InterPro" id="IPR023430">
    <property type="entry name" value="Pept_HybD-like_dom_sf"/>
</dbReference>
<dbReference type="Gene3D" id="3.40.50.1450">
    <property type="entry name" value="HybD-like"/>
    <property type="match status" value="1"/>
</dbReference>
<keyword evidence="9" id="KW-1185">Reference proteome</keyword>
<dbReference type="PRINTS" id="PR00446">
    <property type="entry name" value="HYDRGNUPTAKE"/>
</dbReference>
<dbReference type="NCBIfam" id="TIGR00140">
    <property type="entry name" value="hupD"/>
    <property type="match status" value="1"/>
</dbReference>
<dbReference type="Pfam" id="PF01750">
    <property type="entry name" value="HycI"/>
    <property type="match status" value="1"/>
</dbReference>
<evidence type="ECO:0000313" key="9">
    <source>
        <dbReference type="Proteomes" id="UP000076268"/>
    </source>
</evidence>
<comment type="caution">
    <text evidence="8">The sequence shown here is derived from an EMBL/GenBank/DDBJ whole genome shotgun (WGS) entry which is preliminary data.</text>
</comment>
<dbReference type="OrthoDB" id="9794619at2"/>
<dbReference type="PANTHER" id="PTHR30302:SF1">
    <property type="entry name" value="HYDROGENASE 2 MATURATION PROTEASE"/>
    <property type="match status" value="1"/>
</dbReference>
<dbReference type="EMBL" id="LSGP01000026">
    <property type="protein sequence ID" value="KYZ75036.1"/>
    <property type="molecule type" value="Genomic_DNA"/>
</dbReference>
<dbReference type="AlphaFoldDB" id="A0A154BM91"/>
<gene>
    <name evidence="8" type="ORF">AXX12_15785</name>
</gene>
<keyword evidence="3" id="KW-0645">Protease</keyword>
<feature type="binding site" evidence="7">
    <location>
        <position position="93"/>
    </location>
    <ligand>
        <name>Ni(2+)</name>
        <dbReference type="ChEBI" id="CHEBI:49786"/>
    </ligand>
</feature>
<accession>A0A154BM91</accession>
<dbReference type="InterPro" id="IPR004419">
    <property type="entry name" value="Pept_A31_hyd_express"/>
</dbReference>
<reference evidence="8 9" key="1">
    <citation type="submission" date="2016-02" db="EMBL/GenBank/DDBJ databases">
        <title>Anaerosporomusa subterraneum gen. nov., sp. nov., a spore-forming obligate anaerobe isolated from saprolite.</title>
        <authorList>
            <person name="Choi J.K."/>
            <person name="Shah M."/>
            <person name="Yee N."/>
        </authorList>
    </citation>
    <scope>NUCLEOTIDE SEQUENCE [LARGE SCALE GENOMIC DNA]</scope>
    <source>
        <strain evidence="8 9">RU4</strain>
    </source>
</reference>
<evidence type="ECO:0000256" key="4">
    <source>
        <dbReference type="ARBA" id="ARBA00022723"/>
    </source>
</evidence>
<feature type="binding site" evidence="7">
    <location>
        <position position="17"/>
    </location>
    <ligand>
        <name>Ni(2+)</name>
        <dbReference type="ChEBI" id="CHEBI:49786"/>
    </ligand>
</feature>
<evidence type="ECO:0000256" key="1">
    <source>
        <dbReference type="ARBA" id="ARBA00006814"/>
    </source>
</evidence>
<dbReference type="InterPro" id="IPR000671">
    <property type="entry name" value="Peptidase_A31"/>
</dbReference>
<evidence type="ECO:0000256" key="7">
    <source>
        <dbReference type="PIRSR" id="PIRSR604419-1"/>
    </source>
</evidence>
<dbReference type="GO" id="GO:0016485">
    <property type="term" value="P:protein processing"/>
    <property type="evidence" value="ECO:0007669"/>
    <property type="project" value="InterPro"/>
</dbReference>
<dbReference type="CDD" id="cd06062">
    <property type="entry name" value="H2MP_MemB-H2up"/>
    <property type="match status" value="1"/>
</dbReference>
<evidence type="ECO:0000256" key="5">
    <source>
        <dbReference type="ARBA" id="ARBA00022750"/>
    </source>
</evidence>
<dbReference type="GO" id="GO:0008047">
    <property type="term" value="F:enzyme activator activity"/>
    <property type="evidence" value="ECO:0007669"/>
    <property type="project" value="InterPro"/>
</dbReference>
<dbReference type="PANTHER" id="PTHR30302">
    <property type="entry name" value="HYDROGENASE 1 MATURATION PROTEASE"/>
    <property type="match status" value="1"/>
</dbReference>
<evidence type="ECO:0000313" key="8">
    <source>
        <dbReference type="EMBL" id="KYZ75036.1"/>
    </source>
</evidence>